<gene>
    <name evidence="1" type="ORF">SLAV_12695</name>
</gene>
<sequence length="111" mass="12317">MAEPLHTVETDRFSITYILGAEDDPRTVKNTDAIVTAPGGTRWSATLLTLDEVARVMDVWSTTGECADGSYFQVKDLVIVREPGVDSMTRALVDIFDEYGMNTEVLPRFDV</sequence>
<dbReference type="Proteomes" id="UP000231791">
    <property type="component" value="Chromosome"/>
</dbReference>
<dbReference type="AlphaFoldDB" id="A0A2K8PD35"/>
<name>A0A2K8PD35_STRLA</name>
<proteinExistence type="predicted"/>
<evidence type="ECO:0000313" key="2">
    <source>
        <dbReference type="Proteomes" id="UP000231791"/>
    </source>
</evidence>
<protein>
    <submittedName>
        <fullName evidence="1">Uncharacterized protein</fullName>
    </submittedName>
</protein>
<dbReference type="KEGG" id="slx:SLAV_12695"/>
<organism evidence="1 2">
    <name type="scientific">Streptomyces lavendulae subsp. lavendulae</name>
    <dbReference type="NCBI Taxonomy" id="58340"/>
    <lineage>
        <taxon>Bacteria</taxon>
        <taxon>Bacillati</taxon>
        <taxon>Actinomycetota</taxon>
        <taxon>Actinomycetes</taxon>
        <taxon>Kitasatosporales</taxon>
        <taxon>Streptomycetaceae</taxon>
        <taxon>Streptomyces</taxon>
    </lineage>
</organism>
<dbReference type="EMBL" id="CP024985">
    <property type="protein sequence ID" value="ATZ24398.1"/>
    <property type="molecule type" value="Genomic_DNA"/>
</dbReference>
<keyword evidence="2" id="KW-1185">Reference proteome</keyword>
<dbReference type="RefSeq" id="WP_030235915.1">
    <property type="nucleotide sequence ID" value="NZ_CP024985.1"/>
</dbReference>
<evidence type="ECO:0000313" key="1">
    <source>
        <dbReference type="EMBL" id="ATZ24398.1"/>
    </source>
</evidence>
<accession>A0A2K8PD35</accession>
<reference evidence="1 2" key="1">
    <citation type="submission" date="2017-11" db="EMBL/GenBank/DDBJ databases">
        <title>Complete genome sequence of Streptomyces lavendulae subsp. lavendulae CCM 3239 (formerly 'Streptomyces aureofaciens CCM 3239'), the producer of the angucycline-type antibiotic auricin.</title>
        <authorList>
            <person name="Busche T."/>
            <person name="Novakova R."/>
            <person name="Al'Dilaimi A."/>
            <person name="Homerova D."/>
            <person name="Feckova L."/>
            <person name="Rezuchova B."/>
            <person name="Mingyar E."/>
            <person name="Csolleiova D."/>
            <person name="Bekeova C."/>
            <person name="Winkler A."/>
            <person name="Sevcikova B."/>
            <person name="Kalinowski J."/>
            <person name="Kormanec J."/>
            <person name="Ruckert C."/>
        </authorList>
    </citation>
    <scope>NUCLEOTIDE SEQUENCE [LARGE SCALE GENOMIC DNA]</scope>
    <source>
        <strain evidence="1 2">CCM 3239</strain>
    </source>
</reference>
<dbReference type="GeneID" id="49383595"/>